<gene>
    <name evidence="4" type="ORF">CYJ47_12205</name>
</gene>
<dbReference type="InterPro" id="IPR036117">
    <property type="entry name" value="DhaL_dom_sf"/>
</dbReference>
<dbReference type="RefSeq" id="WP_101678481.1">
    <property type="nucleotide sequence ID" value="NZ_CAUPGZ010000018.1"/>
</dbReference>
<dbReference type="PROSITE" id="PS51480">
    <property type="entry name" value="DHAL"/>
    <property type="match status" value="1"/>
</dbReference>
<organism evidence="4 5">
    <name type="scientific">Corynebacterium pyruviciproducens</name>
    <dbReference type="NCBI Taxonomy" id="598660"/>
    <lineage>
        <taxon>Bacteria</taxon>
        <taxon>Bacillati</taxon>
        <taxon>Actinomycetota</taxon>
        <taxon>Actinomycetes</taxon>
        <taxon>Mycobacteriales</taxon>
        <taxon>Corynebacteriaceae</taxon>
        <taxon>Corynebacterium</taxon>
    </lineage>
</organism>
<dbReference type="GO" id="GO:0004371">
    <property type="term" value="F:glycerone kinase activity"/>
    <property type="evidence" value="ECO:0007669"/>
    <property type="project" value="InterPro"/>
</dbReference>
<proteinExistence type="predicted"/>
<dbReference type="InterPro" id="IPR050861">
    <property type="entry name" value="Dihydroxyacetone_Kinase"/>
</dbReference>
<dbReference type="SMART" id="SM01120">
    <property type="entry name" value="Dak2"/>
    <property type="match status" value="1"/>
</dbReference>
<evidence type="ECO:0000256" key="2">
    <source>
        <dbReference type="ARBA" id="ARBA00022777"/>
    </source>
</evidence>
<name>A0AAF0YWU6_9CORY</name>
<dbReference type="InterPro" id="IPR004007">
    <property type="entry name" value="DhaL_dom"/>
</dbReference>
<dbReference type="PANTHER" id="PTHR28629:SF4">
    <property type="entry name" value="TRIOKINASE_FMN CYCLASE"/>
    <property type="match status" value="1"/>
</dbReference>
<sequence>MIDKTKVAEGAVAISREMTANRDYLIKLDQVNGDGDLGISMDDGFRSLARFLEESQESDLGQLLRKASRVMNDSAPSSLGTIISFCLMGMAKTLKGKDEVSFSEFADAFRNGVDNLMEKAGSTRGEKTIVDSLCPGVEALQTYSDEPLKAIQMACSASHKGAESTKEMKAVHGRAAFTASRSLGVLDGGSVVGSLIFKALYDQFGKE</sequence>
<keyword evidence="1" id="KW-0808">Transferase</keyword>
<evidence type="ECO:0000313" key="5">
    <source>
        <dbReference type="Proteomes" id="UP000234560"/>
    </source>
</evidence>
<dbReference type="PANTHER" id="PTHR28629">
    <property type="entry name" value="TRIOKINASE/FMN CYCLASE"/>
    <property type="match status" value="1"/>
</dbReference>
<keyword evidence="2 4" id="KW-0418">Kinase</keyword>
<dbReference type="GO" id="GO:0019563">
    <property type="term" value="P:glycerol catabolic process"/>
    <property type="evidence" value="ECO:0007669"/>
    <property type="project" value="TreeGrafter"/>
</dbReference>
<dbReference type="Proteomes" id="UP000234560">
    <property type="component" value="Chromosome"/>
</dbReference>
<dbReference type="Gene3D" id="1.25.40.340">
    <property type="match status" value="1"/>
</dbReference>
<evidence type="ECO:0000313" key="4">
    <source>
        <dbReference type="EMBL" id="WOT01995.1"/>
    </source>
</evidence>
<reference evidence="4" key="2">
    <citation type="submission" date="2023-10" db="EMBL/GenBank/DDBJ databases">
        <authorList>
            <person name="Choi B."/>
        </authorList>
    </citation>
    <scope>NUCLEOTIDE SEQUENCE</scope>
    <source>
        <strain evidence="4">UMB0763</strain>
    </source>
</reference>
<evidence type="ECO:0000259" key="3">
    <source>
        <dbReference type="PROSITE" id="PS51480"/>
    </source>
</evidence>
<dbReference type="KEGG" id="cpyr:CYJ47_12205"/>
<dbReference type="GO" id="GO:0005829">
    <property type="term" value="C:cytosol"/>
    <property type="evidence" value="ECO:0007669"/>
    <property type="project" value="TreeGrafter"/>
</dbReference>
<protein>
    <submittedName>
        <fullName evidence="4">Dihydroxyacetone kinase subunit L</fullName>
    </submittedName>
</protein>
<accession>A0AAF0YWU6</accession>
<dbReference type="Pfam" id="PF02734">
    <property type="entry name" value="Dak2"/>
    <property type="match status" value="1"/>
</dbReference>
<dbReference type="SUPFAM" id="SSF101473">
    <property type="entry name" value="DhaL-like"/>
    <property type="match status" value="1"/>
</dbReference>
<evidence type="ECO:0000256" key="1">
    <source>
        <dbReference type="ARBA" id="ARBA00022679"/>
    </source>
</evidence>
<reference evidence="4" key="1">
    <citation type="submission" date="2017-12" db="EMBL/GenBank/DDBJ databases">
        <authorList>
            <person name="Thomas-White K."/>
            <person name="Wolfe A.J."/>
        </authorList>
    </citation>
    <scope>NUCLEOTIDE SEQUENCE</scope>
    <source>
        <strain evidence="4">UMB0763</strain>
    </source>
</reference>
<dbReference type="AlphaFoldDB" id="A0AAF0YWU6"/>
<feature type="domain" description="DhaL" evidence="3">
    <location>
        <begin position="5"/>
        <end position="202"/>
    </location>
</feature>
<dbReference type="EMBL" id="CP136958">
    <property type="protein sequence ID" value="WOT01995.1"/>
    <property type="molecule type" value="Genomic_DNA"/>
</dbReference>